<name>A0ABP5MKS3_9MICC</name>
<dbReference type="RefSeq" id="WP_346027883.1">
    <property type="nucleotide sequence ID" value="NZ_BAAAON010000001.1"/>
</dbReference>
<keyword evidence="2" id="KW-1185">Reference proteome</keyword>
<evidence type="ECO:0000313" key="2">
    <source>
        <dbReference type="Proteomes" id="UP001500974"/>
    </source>
</evidence>
<evidence type="ECO:0000313" key="1">
    <source>
        <dbReference type="EMBL" id="GAA2174657.1"/>
    </source>
</evidence>
<accession>A0ABP5MKS3</accession>
<dbReference type="Pfam" id="PF01904">
    <property type="entry name" value="DUF72"/>
    <property type="match status" value="1"/>
</dbReference>
<sequence length="294" mass="33200">MSDSQARARCGISGWRYAPWRKSFYPAGLPQRLELEYAASQLDTIEINGTFYSLQHRDSFLRWRETVPGDFRFSVKGPRYITHMLGLRNAETALANFFASGVLALGEKLGPVLWQLPATRRFDPELLDTFFSQLPRTTTAAASLARGHDERLKDRDWVTTDADRPIHHVLEPRHESFGAEQSYEILRRHGVGLVVADSAEKWPQFREVTGDVVYVRLHGSTELYTSGYTETELDEWAALSEGWLSGRACPDGRGRDVYLYFDNDVKVHAPFNAIGLAQRLGGRKPQNDDGPAPS</sequence>
<dbReference type="Proteomes" id="UP001500974">
    <property type="component" value="Unassembled WGS sequence"/>
</dbReference>
<dbReference type="InterPro" id="IPR036520">
    <property type="entry name" value="UPF0759_sf"/>
</dbReference>
<dbReference type="Gene3D" id="3.20.20.410">
    <property type="entry name" value="Protein of unknown function UPF0759"/>
    <property type="match status" value="1"/>
</dbReference>
<organism evidence="1 2">
    <name type="scientific">Arthrobacter parietis</name>
    <dbReference type="NCBI Taxonomy" id="271434"/>
    <lineage>
        <taxon>Bacteria</taxon>
        <taxon>Bacillati</taxon>
        <taxon>Actinomycetota</taxon>
        <taxon>Actinomycetes</taxon>
        <taxon>Micrococcales</taxon>
        <taxon>Micrococcaceae</taxon>
        <taxon>Arthrobacter</taxon>
    </lineage>
</organism>
<reference evidence="2" key="1">
    <citation type="journal article" date="2019" name="Int. J. Syst. Evol. Microbiol.">
        <title>The Global Catalogue of Microorganisms (GCM) 10K type strain sequencing project: providing services to taxonomists for standard genome sequencing and annotation.</title>
        <authorList>
            <consortium name="The Broad Institute Genomics Platform"/>
            <consortium name="The Broad Institute Genome Sequencing Center for Infectious Disease"/>
            <person name="Wu L."/>
            <person name="Ma J."/>
        </authorList>
    </citation>
    <scope>NUCLEOTIDE SEQUENCE [LARGE SCALE GENOMIC DNA]</scope>
    <source>
        <strain evidence="2">JCM 14917</strain>
    </source>
</reference>
<dbReference type="PANTHER" id="PTHR30348:SF4">
    <property type="entry name" value="DUF72 DOMAIN-CONTAINING PROTEIN"/>
    <property type="match status" value="1"/>
</dbReference>
<dbReference type="PANTHER" id="PTHR30348">
    <property type="entry name" value="UNCHARACTERIZED PROTEIN YECE"/>
    <property type="match status" value="1"/>
</dbReference>
<gene>
    <name evidence="1" type="ORF">GCM10009784_13880</name>
</gene>
<comment type="caution">
    <text evidence="1">The sequence shown here is derived from an EMBL/GenBank/DDBJ whole genome shotgun (WGS) entry which is preliminary data.</text>
</comment>
<protein>
    <submittedName>
        <fullName evidence="1">DUF72 domain-containing protein</fullName>
    </submittedName>
</protein>
<proteinExistence type="predicted"/>
<dbReference type="InterPro" id="IPR002763">
    <property type="entry name" value="DUF72"/>
</dbReference>
<dbReference type="EMBL" id="BAAAON010000001">
    <property type="protein sequence ID" value="GAA2174657.1"/>
    <property type="molecule type" value="Genomic_DNA"/>
</dbReference>
<dbReference type="SUPFAM" id="SSF117396">
    <property type="entry name" value="TM1631-like"/>
    <property type="match status" value="1"/>
</dbReference>